<keyword evidence="3" id="KW-0547">Nucleotide-binding</keyword>
<dbReference type="PROSITE" id="PS51186">
    <property type="entry name" value="GNAT"/>
    <property type="match status" value="1"/>
</dbReference>
<dbReference type="EMBL" id="MCHY01000009">
    <property type="protein sequence ID" value="RKD23112.1"/>
    <property type="molecule type" value="Genomic_DNA"/>
</dbReference>
<reference evidence="6 7" key="1">
    <citation type="submission" date="2016-08" db="EMBL/GenBank/DDBJ databases">
        <title>Novel Firmicute Genomes.</title>
        <authorList>
            <person name="Poppleton D.I."/>
            <person name="Gribaldo S."/>
        </authorList>
    </citation>
    <scope>NUCLEOTIDE SEQUENCE [LARGE SCALE GENOMIC DNA]</scope>
    <source>
        <strain evidence="6 7">RAOx-1</strain>
    </source>
</reference>
<dbReference type="Pfam" id="PF00583">
    <property type="entry name" value="Acetyltransf_1"/>
    <property type="match status" value="1"/>
</dbReference>
<dbReference type="InterPro" id="IPR013815">
    <property type="entry name" value="ATP_grasp_subdomain_1"/>
</dbReference>
<evidence type="ECO:0008006" key="8">
    <source>
        <dbReference type="Google" id="ProtNLM"/>
    </source>
</evidence>
<organism evidence="6 7">
    <name type="scientific">Ammoniphilus oxalaticus</name>
    <dbReference type="NCBI Taxonomy" id="66863"/>
    <lineage>
        <taxon>Bacteria</taxon>
        <taxon>Bacillati</taxon>
        <taxon>Bacillota</taxon>
        <taxon>Bacilli</taxon>
        <taxon>Bacillales</taxon>
        <taxon>Paenibacillaceae</taxon>
        <taxon>Aneurinibacillus group</taxon>
        <taxon>Ammoniphilus</taxon>
    </lineage>
</organism>
<dbReference type="Gene3D" id="3.30.470.20">
    <property type="entry name" value="ATP-grasp fold, B domain"/>
    <property type="match status" value="1"/>
</dbReference>
<keyword evidence="1" id="KW-0808">Transferase</keyword>
<dbReference type="InterPro" id="IPR051556">
    <property type="entry name" value="N-term/lysine_N-AcTrnsfr"/>
</dbReference>
<accession>A0A419SH44</accession>
<dbReference type="InterPro" id="IPR048764">
    <property type="entry name" value="PylC_N"/>
</dbReference>
<evidence type="ECO:0000313" key="7">
    <source>
        <dbReference type="Proteomes" id="UP000284219"/>
    </source>
</evidence>
<name>A0A419SH44_9BACL</name>
<evidence type="ECO:0000259" key="4">
    <source>
        <dbReference type="PROSITE" id="PS50975"/>
    </source>
</evidence>
<dbReference type="InterPro" id="IPR016181">
    <property type="entry name" value="Acyl_CoA_acyltransferase"/>
</dbReference>
<gene>
    <name evidence="6" type="ORF">BEP19_12885</name>
</gene>
<comment type="caution">
    <text evidence="6">The sequence shown here is derived from an EMBL/GenBank/DDBJ whole genome shotgun (WGS) entry which is preliminary data.</text>
</comment>
<dbReference type="GO" id="GO:0005524">
    <property type="term" value="F:ATP binding"/>
    <property type="evidence" value="ECO:0007669"/>
    <property type="project" value="UniProtKB-UniRule"/>
</dbReference>
<protein>
    <recommendedName>
        <fullName evidence="8">GNAT family N-acetyltransferase</fullName>
    </recommendedName>
</protein>
<evidence type="ECO:0000256" key="2">
    <source>
        <dbReference type="ARBA" id="ARBA00023315"/>
    </source>
</evidence>
<evidence type="ECO:0000259" key="5">
    <source>
        <dbReference type="PROSITE" id="PS51186"/>
    </source>
</evidence>
<keyword evidence="2" id="KW-0012">Acyltransferase</keyword>
<dbReference type="GO" id="GO:0046872">
    <property type="term" value="F:metal ion binding"/>
    <property type="evidence" value="ECO:0007669"/>
    <property type="project" value="InterPro"/>
</dbReference>
<dbReference type="NCBIfam" id="NF009404">
    <property type="entry name" value="PRK12767.1-3"/>
    <property type="match status" value="1"/>
</dbReference>
<dbReference type="Gene3D" id="3.40.50.20">
    <property type="match status" value="1"/>
</dbReference>
<dbReference type="InterPro" id="IPR011761">
    <property type="entry name" value="ATP-grasp"/>
</dbReference>
<dbReference type="RefSeq" id="WP_170145380.1">
    <property type="nucleotide sequence ID" value="NZ_MCHY01000009.1"/>
</dbReference>
<dbReference type="SUPFAM" id="SSF56059">
    <property type="entry name" value="Glutathione synthetase ATP-binding domain-like"/>
    <property type="match status" value="1"/>
</dbReference>
<evidence type="ECO:0000256" key="3">
    <source>
        <dbReference type="PROSITE-ProRule" id="PRU00409"/>
    </source>
</evidence>
<dbReference type="SUPFAM" id="SSF55729">
    <property type="entry name" value="Acyl-CoA N-acyltransferases (Nat)"/>
    <property type="match status" value="1"/>
</dbReference>
<evidence type="ECO:0000313" key="6">
    <source>
        <dbReference type="EMBL" id="RKD23112.1"/>
    </source>
</evidence>
<sequence>MNILLTSVGRRSYLVKYFKDALGNSGEVHVSNSSAITPAFTFADKCIVTPLIYDENYIPFLLDYCEQNNIKAVISLFDIDLPVLSANKHAFLEIGTQVIVSNKSVINICNDKFETYKFLINNGFNAPKTLISLYSALDAIQSKSLEYPLIIKPRWGMGSIGVFEAHNEDELGVFYNKVISEIKGSYLKYEIQGKLEESVLIQEKLPGQEYGLDIINNLDGEYQNTVVKRKYAMRSGETDSAETVDNSLLKDIGENISKSLQHIANLDVDVFLKDNIPYILEMNARFGGGYPFSHMAGVNLPLAIVKWLDGQQIDSTLLTERIGVLAHKDIEIVHIQNEVDDYKIIRLETSEEICNVLTSFDYVFQPSISQRIENLNQYAQKLKDNALVYAAKDTNNQIIGFVVFYVNDMETKTGYVTFLAVQPYARRRKLGEKLLDFCINESRENEMSSLKLEVRKHNEKAIRLYEKNGFEYCDEASGDSVYMIKKL</sequence>
<keyword evidence="7" id="KW-1185">Reference proteome</keyword>
<dbReference type="PANTHER" id="PTHR42919">
    <property type="entry name" value="N-ALPHA-ACETYLTRANSFERASE"/>
    <property type="match status" value="1"/>
</dbReference>
<dbReference type="PANTHER" id="PTHR42919:SF8">
    <property type="entry name" value="N-ALPHA-ACETYLTRANSFERASE 50"/>
    <property type="match status" value="1"/>
</dbReference>
<dbReference type="Gene3D" id="3.30.1490.20">
    <property type="entry name" value="ATP-grasp fold, A domain"/>
    <property type="match status" value="1"/>
</dbReference>
<dbReference type="AlphaFoldDB" id="A0A419SH44"/>
<evidence type="ECO:0000256" key="1">
    <source>
        <dbReference type="ARBA" id="ARBA00022679"/>
    </source>
</evidence>
<dbReference type="PROSITE" id="PS50975">
    <property type="entry name" value="ATP_GRASP"/>
    <property type="match status" value="1"/>
</dbReference>
<dbReference type="InterPro" id="IPR003806">
    <property type="entry name" value="ATP-grasp_PylC-type"/>
</dbReference>
<dbReference type="InterPro" id="IPR000182">
    <property type="entry name" value="GNAT_dom"/>
</dbReference>
<dbReference type="Gene3D" id="3.40.630.30">
    <property type="match status" value="1"/>
</dbReference>
<dbReference type="Pfam" id="PF21360">
    <property type="entry name" value="PylC-like_N"/>
    <property type="match status" value="1"/>
</dbReference>
<feature type="domain" description="N-acetyltransferase" evidence="5">
    <location>
        <begin position="343"/>
        <end position="487"/>
    </location>
</feature>
<dbReference type="GO" id="GO:0016747">
    <property type="term" value="F:acyltransferase activity, transferring groups other than amino-acyl groups"/>
    <property type="evidence" value="ECO:0007669"/>
    <property type="project" value="InterPro"/>
</dbReference>
<feature type="domain" description="ATP-grasp" evidence="4">
    <location>
        <begin position="116"/>
        <end position="309"/>
    </location>
</feature>
<keyword evidence="3" id="KW-0067">ATP-binding</keyword>
<proteinExistence type="predicted"/>
<dbReference type="CDD" id="cd04301">
    <property type="entry name" value="NAT_SF"/>
    <property type="match status" value="1"/>
</dbReference>
<dbReference type="Proteomes" id="UP000284219">
    <property type="component" value="Unassembled WGS sequence"/>
</dbReference>
<dbReference type="Pfam" id="PF02655">
    <property type="entry name" value="ATP-grasp_3"/>
    <property type="match status" value="1"/>
</dbReference>